<name>A0A199UBR8_MANES</name>
<sequence length="51" mass="6325">MTLYIKVTSRWQKFMYLKRCLFVACWTRSFTIDVVCLWHLERFIVYQLETG</sequence>
<organism evidence="1">
    <name type="scientific">Manihot esculenta</name>
    <name type="common">Cassava</name>
    <name type="synonym">Jatropha manihot</name>
    <dbReference type="NCBI Taxonomy" id="3983"/>
    <lineage>
        <taxon>Eukaryota</taxon>
        <taxon>Viridiplantae</taxon>
        <taxon>Streptophyta</taxon>
        <taxon>Embryophyta</taxon>
        <taxon>Tracheophyta</taxon>
        <taxon>Spermatophyta</taxon>
        <taxon>Magnoliopsida</taxon>
        <taxon>eudicotyledons</taxon>
        <taxon>Gunneridae</taxon>
        <taxon>Pentapetalae</taxon>
        <taxon>rosids</taxon>
        <taxon>fabids</taxon>
        <taxon>Malpighiales</taxon>
        <taxon>Euphorbiaceae</taxon>
        <taxon>Crotonoideae</taxon>
        <taxon>Manihoteae</taxon>
        <taxon>Manihot</taxon>
    </lineage>
</organism>
<accession>A0A199UBR8</accession>
<protein>
    <submittedName>
        <fullName evidence="1">Uncharacterized protein</fullName>
    </submittedName>
</protein>
<proteinExistence type="predicted"/>
<reference evidence="1" key="1">
    <citation type="submission" date="2016-02" db="EMBL/GenBank/DDBJ databases">
        <title>WGS assembly of Manihot esculenta.</title>
        <authorList>
            <person name="Bredeson J.V."/>
            <person name="Prochnik S.E."/>
            <person name="Lyons J.B."/>
            <person name="Schmutz J."/>
            <person name="Grimwood J."/>
            <person name="Vrebalov J."/>
            <person name="Bart R.S."/>
            <person name="Amuge T."/>
            <person name="Ferguson M.E."/>
            <person name="Green R."/>
            <person name="Putnam N."/>
            <person name="Stites J."/>
            <person name="Rounsley S."/>
            <person name="Rokhsar D.S."/>
        </authorList>
    </citation>
    <scope>NUCLEOTIDE SEQUENCE [LARGE SCALE GENOMIC DNA]</scope>
    <source>
        <tissue evidence="1">Leaf</tissue>
    </source>
</reference>
<evidence type="ECO:0000313" key="1">
    <source>
        <dbReference type="EMBL" id="OAY21908.1"/>
    </source>
</evidence>
<gene>
    <name evidence="1" type="ORF">MANES_S046400</name>
</gene>
<dbReference type="EMBL" id="KV450593">
    <property type="protein sequence ID" value="OAY21908.1"/>
    <property type="molecule type" value="Genomic_DNA"/>
</dbReference>
<dbReference type="AlphaFoldDB" id="A0A199UBR8"/>